<dbReference type="InterPro" id="IPR036259">
    <property type="entry name" value="MFS_trans_sf"/>
</dbReference>
<sequence>MGAAEQKSDVGSSVEKNGDLLEGHVGYAEQEIDEHSSDEELVRYVISPAEQKVLLRRLDLVLGPLVCILYLIAFLDRSQLGNAASAGMLVDINAPPNGLSVAASIFYATYVTFEPMWTTILKTLKASRLLPTVVIAWGAVVLGNGFITNYAGLIACRLILGLLESALTPCLFLTLSLWYQRNELAWRTSIMFVAAAVSGVVGGLICAGFIKLDGHLGLAGWQHIYVWLGVITIFLGIISPFFIADSYQSAWFLTPRQKLLMRVRDLQAAEYRGKQEFSWAEVRKAFAEPLVYISGAMQFGFDICLYGFSTFLVVIVKALGYSTINSQLLTAPVYAWAAIVYLCCAAISDKKDIRFWLILPTGLVTCVGYVLLVAVQNSVGVSLFACFLCATGIYTAVGLNVSHLNINVAGDRKRATAIGIQQLMGNTGGIVAGQIYRSSDRPHYRLGHAVSLASMVWGLGWSCVQLWLLKSRNARKLAMTPSEKEAEERSGVTGDRSHSFMYKW</sequence>
<dbReference type="GO" id="GO:0022857">
    <property type="term" value="F:transmembrane transporter activity"/>
    <property type="evidence" value="ECO:0007669"/>
    <property type="project" value="InterPro"/>
</dbReference>
<dbReference type="Proteomes" id="UP000777482">
    <property type="component" value="Unassembled WGS sequence"/>
</dbReference>
<evidence type="ECO:0000256" key="2">
    <source>
        <dbReference type="ARBA" id="ARBA00022448"/>
    </source>
</evidence>
<feature type="transmembrane region" description="Helical" evidence="7">
    <location>
        <begin position="58"/>
        <end position="75"/>
    </location>
</feature>
<feature type="transmembrane region" description="Helical" evidence="7">
    <location>
        <begin position="224"/>
        <end position="244"/>
    </location>
</feature>
<feature type="transmembrane region" description="Helical" evidence="7">
    <location>
        <begin position="158"/>
        <end position="178"/>
    </location>
</feature>
<dbReference type="PANTHER" id="PTHR43791:SF24">
    <property type="entry name" value="NICOTINIC ACID PLASMA MEMBRANE TRANSPORTER"/>
    <property type="match status" value="1"/>
</dbReference>
<evidence type="ECO:0000313" key="8">
    <source>
        <dbReference type="EMBL" id="KAG0657844.1"/>
    </source>
</evidence>
<dbReference type="SUPFAM" id="SSF103473">
    <property type="entry name" value="MFS general substrate transporter"/>
    <property type="match status" value="1"/>
</dbReference>
<feature type="transmembrane region" description="Helical" evidence="7">
    <location>
        <begin position="303"/>
        <end position="322"/>
    </location>
</feature>
<dbReference type="InterPro" id="IPR011701">
    <property type="entry name" value="MFS"/>
</dbReference>
<name>A0A9P6VZ61_RHOMI</name>
<feature type="region of interest" description="Disordered" evidence="6">
    <location>
        <begin position="479"/>
        <end position="504"/>
    </location>
</feature>
<feature type="transmembrane region" description="Helical" evidence="7">
    <location>
        <begin position="129"/>
        <end position="152"/>
    </location>
</feature>
<dbReference type="OrthoDB" id="2985014at2759"/>
<keyword evidence="5 7" id="KW-0472">Membrane</keyword>
<dbReference type="PANTHER" id="PTHR43791">
    <property type="entry name" value="PERMEASE-RELATED"/>
    <property type="match status" value="1"/>
</dbReference>
<dbReference type="FunFam" id="1.20.1250.20:FF:000013">
    <property type="entry name" value="MFS general substrate transporter"/>
    <property type="match status" value="1"/>
</dbReference>
<proteinExistence type="predicted"/>
<dbReference type="AlphaFoldDB" id="A0A9P6VZ61"/>
<keyword evidence="3 7" id="KW-0812">Transmembrane</keyword>
<comment type="caution">
    <text evidence="8">The sequence shown here is derived from an EMBL/GenBank/DDBJ whole genome shotgun (WGS) entry which is preliminary data.</text>
</comment>
<feature type="transmembrane region" description="Helical" evidence="7">
    <location>
        <begin position="98"/>
        <end position="117"/>
    </location>
</feature>
<organism evidence="8 9">
    <name type="scientific">Rhodotorula mucilaginosa</name>
    <name type="common">Yeast</name>
    <name type="synonym">Rhodotorula rubra</name>
    <dbReference type="NCBI Taxonomy" id="5537"/>
    <lineage>
        <taxon>Eukaryota</taxon>
        <taxon>Fungi</taxon>
        <taxon>Dikarya</taxon>
        <taxon>Basidiomycota</taxon>
        <taxon>Pucciniomycotina</taxon>
        <taxon>Microbotryomycetes</taxon>
        <taxon>Sporidiobolales</taxon>
        <taxon>Sporidiobolaceae</taxon>
        <taxon>Rhodotorula</taxon>
    </lineage>
</organism>
<feature type="transmembrane region" description="Helical" evidence="7">
    <location>
        <begin position="448"/>
        <end position="469"/>
    </location>
</feature>
<dbReference type="Gene3D" id="1.20.1250.20">
    <property type="entry name" value="MFS general substrate transporter like domains"/>
    <property type="match status" value="2"/>
</dbReference>
<feature type="compositionally biased region" description="Basic and acidic residues" evidence="6">
    <location>
        <begin position="482"/>
        <end position="498"/>
    </location>
</feature>
<evidence type="ECO:0008006" key="10">
    <source>
        <dbReference type="Google" id="ProtNLM"/>
    </source>
</evidence>
<feature type="transmembrane region" description="Helical" evidence="7">
    <location>
        <begin position="328"/>
        <end position="348"/>
    </location>
</feature>
<accession>A0A9P6VZ61</accession>
<evidence type="ECO:0000313" key="9">
    <source>
        <dbReference type="Proteomes" id="UP000777482"/>
    </source>
</evidence>
<keyword evidence="4 7" id="KW-1133">Transmembrane helix</keyword>
<reference evidence="8 9" key="1">
    <citation type="submission" date="2020-11" db="EMBL/GenBank/DDBJ databases">
        <title>Kefir isolates.</title>
        <authorList>
            <person name="Marcisauskas S."/>
            <person name="Kim Y."/>
            <person name="Blasche S."/>
        </authorList>
    </citation>
    <scope>NUCLEOTIDE SEQUENCE [LARGE SCALE GENOMIC DNA]</scope>
    <source>
        <strain evidence="8 9">KR</strain>
    </source>
</reference>
<gene>
    <name evidence="8" type="ORF">C6P46_006206</name>
</gene>
<evidence type="ECO:0000256" key="5">
    <source>
        <dbReference type="ARBA" id="ARBA00023136"/>
    </source>
</evidence>
<protein>
    <recommendedName>
        <fullName evidence="10">MFS general substrate transporter</fullName>
    </recommendedName>
</protein>
<feature type="transmembrane region" description="Helical" evidence="7">
    <location>
        <begin position="415"/>
        <end position="436"/>
    </location>
</feature>
<evidence type="ECO:0000256" key="4">
    <source>
        <dbReference type="ARBA" id="ARBA00022989"/>
    </source>
</evidence>
<keyword evidence="9" id="KW-1185">Reference proteome</keyword>
<comment type="subcellular location">
    <subcellularLocation>
        <location evidence="1">Membrane</location>
        <topology evidence="1">Multi-pass membrane protein</topology>
    </subcellularLocation>
</comment>
<evidence type="ECO:0000256" key="3">
    <source>
        <dbReference type="ARBA" id="ARBA00022692"/>
    </source>
</evidence>
<dbReference type="Pfam" id="PF07690">
    <property type="entry name" value="MFS_1"/>
    <property type="match status" value="1"/>
</dbReference>
<evidence type="ECO:0000256" key="6">
    <source>
        <dbReference type="SAM" id="MobiDB-lite"/>
    </source>
</evidence>
<feature type="transmembrane region" description="Helical" evidence="7">
    <location>
        <begin position="381"/>
        <end position="403"/>
    </location>
</feature>
<evidence type="ECO:0000256" key="7">
    <source>
        <dbReference type="SAM" id="Phobius"/>
    </source>
</evidence>
<dbReference type="GO" id="GO:0016020">
    <property type="term" value="C:membrane"/>
    <property type="evidence" value="ECO:0007669"/>
    <property type="project" value="UniProtKB-SubCell"/>
</dbReference>
<keyword evidence="2" id="KW-0813">Transport</keyword>
<feature type="transmembrane region" description="Helical" evidence="7">
    <location>
        <begin position="355"/>
        <end position="375"/>
    </location>
</feature>
<feature type="transmembrane region" description="Helical" evidence="7">
    <location>
        <begin position="190"/>
        <end position="212"/>
    </location>
</feature>
<evidence type="ECO:0000256" key="1">
    <source>
        <dbReference type="ARBA" id="ARBA00004141"/>
    </source>
</evidence>
<dbReference type="EMBL" id="PUHQ01000075">
    <property type="protein sequence ID" value="KAG0657844.1"/>
    <property type="molecule type" value="Genomic_DNA"/>
</dbReference>